<dbReference type="OrthoDB" id="110024at2759"/>
<feature type="region of interest" description="Disordered" evidence="1">
    <location>
        <begin position="178"/>
        <end position="199"/>
    </location>
</feature>
<evidence type="ECO:0000256" key="1">
    <source>
        <dbReference type="SAM" id="MobiDB-lite"/>
    </source>
</evidence>
<dbReference type="PROSITE" id="PS50076">
    <property type="entry name" value="DNAJ_2"/>
    <property type="match status" value="1"/>
</dbReference>
<organism evidence="4">
    <name type="scientific">Melampsora larici-populina (strain 98AG31 / pathotype 3-4-7)</name>
    <name type="common">Poplar leaf rust fungus</name>
    <dbReference type="NCBI Taxonomy" id="747676"/>
    <lineage>
        <taxon>Eukaryota</taxon>
        <taxon>Fungi</taxon>
        <taxon>Dikarya</taxon>
        <taxon>Basidiomycota</taxon>
        <taxon>Pucciniomycotina</taxon>
        <taxon>Pucciniomycetes</taxon>
        <taxon>Pucciniales</taxon>
        <taxon>Melampsoraceae</taxon>
        <taxon>Melampsora</taxon>
    </lineage>
</organism>
<feature type="compositionally biased region" description="Basic and acidic residues" evidence="1">
    <location>
        <begin position="181"/>
        <end position="199"/>
    </location>
</feature>
<dbReference type="Gene3D" id="1.10.287.110">
    <property type="entry name" value="DnaJ domain"/>
    <property type="match status" value="1"/>
</dbReference>
<dbReference type="InterPro" id="IPR036869">
    <property type="entry name" value="J_dom_sf"/>
</dbReference>
<accession>F4RZQ3</accession>
<dbReference type="InterPro" id="IPR056453">
    <property type="entry name" value="HTH_DNAJC9"/>
</dbReference>
<feature type="region of interest" description="Disordered" evidence="1">
    <location>
        <begin position="244"/>
        <end position="327"/>
    </location>
</feature>
<dbReference type="InterPro" id="IPR001623">
    <property type="entry name" value="DnaJ_domain"/>
</dbReference>
<feature type="compositionally biased region" description="Low complexity" evidence="1">
    <location>
        <begin position="305"/>
        <end position="315"/>
    </location>
</feature>
<dbReference type="KEGG" id="mlr:MELLADRAFT_38800"/>
<dbReference type="GO" id="GO:0005634">
    <property type="term" value="C:nucleus"/>
    <property type="evidence" value="ECO:0007669"/>
    <property type="project" value="TreeGrafter"/>
</dbReference>
<dbReference type="FunCoup" id="F4RZQ3">
    <property type="interactions" value="675"/>
</dbReference>
<feature type="compositionally biased region" description="Basic and acidic residues" evidence="1">
    <location>
        <begin position="244"/>
        <end position="258"/>
    </location>
</feature>
<dbReference type="GeneID" id="18927752"/>
<protein>
    <recommendedName>
        <fullName evidence="2">J domain-containing protein</fullName>
    </recommendedName>
</protein>
<feature type="domain" description="J" evidence="2">
    <location>
        <begin position="12"/>
        <end position="83"/>
    </location>
</feature>
<dbReference type="EMBL" id="GL883133">
    <property type="protein sequence ID" value="EGG02146.1"/>
    <property type="molecule type" value="Genomic_DNA"/>
</dbReference>
<dbReference type="PRINTS" id="PR00625">
    <property type="entry name" value="JDOMAIN"/>
</dbReference>
<dbReference type="HOGENOM" id="CLU_055868_0_0_1"/>
<dbReference type="InParanoid" id="F4RZQ3"/>
<evidence type="ECO:0000259" key="2">
    <source>
        <dbReference type="PROSITE" id="PS50076"/>
    </source>
</evidence>
<dbReference type="AlphaFoldDB" id="F4RZQ3"/>
<dbReference type="PANTHER" id="PTHR44144:SF1">
    <property type="entry name" value="DNAJ HOMOLOG SUBFAMILY C MEMBER 9"/>
    <property type="match status" value="1"/>
</dbReference>
<proteinExistence type="predicted"/>
<dbReference type="Proteomes" id="UP000001072">
    <property type="component" value="Unassembled WGS sequence"/>
</dbReference>
<dbReference type="eggNOG" id="KOG0719">
    <property type="taxonomic scope" value="Eukaryota"/>
</dbReference>
<dbReference type="SUPFAM" id="SSF46565">
    <property type="entry name" value="Chaperone J-domain"/>
    <property type="match status" value="1"/>
</dbReference>
<reference evidence="4" key="1">
    <citation type="journal article" date="2011" name="Proc. Natl. Acad. Sci. U.S.A.">
        <title>Obligate biotrophy features unraveled by the genomic analysis of rust fungi.</title>
        <authorList>
            <person name="Duplessis S."/>
            <person name="Cuomo C.A."/>
            <person name="Lin Y.-C."/>
            <person name="Aerts A."/>
            <person name="Tisserant E."/>
            <person name="Veneault-Fourrey C."/>
            <person name="Joly D.L."/>
            <person name="Hacquard S."/>
            <person name="Amselem J."/>
            <person name="Cantarel B.L."/>
            <person name="Chiu R."/>
            <person name="Coutinho P.M."/>
            <person name="Feau N."/>
            <person name="Field M."/>
            <person name="Frey P."/>
            <person name="Gelhaye E."/>
            <person name="Goldberg J."/>
            <person name="Grabherr M.G."/>
            <person name="Kodira C.D."/>
            <person name="Kohler A."/>
            <person name="Kuees U."/>
            <person name="Lindquist E.A."/>
            <person name="Lucas S.M."/>
            <person name="Mago R."/>
            <person name="Mauceli E."/>
            <person name="Morin E."/>
            <person name="Murat C."/>
            <person name="Pangilinan J.L."/>
            <person name="Park R."/>
            <person name="Pearson M."/>
            <person name="Quesneville H."/>
            <person name="Rouhier N."/>
            <person name="Sakthikumar S."/>
            <person name="Salamov A.A."/>
            <person name="Schmutz J."/>
            <person name="Selles B."/>
            <person name="Shapiro H."/>
            <person name="Tanguay P."/>
            <person name="Tuskan G.A."/>
            <person name="Henrissat B."/>
            <person name="Van de Peer Y."/>
            <person name="Rouze P."/>
            <person name="Ellis J.G."/>
            <person name="Dodds P.N."/>
            <person name="Schein J.E."/>
            <person name="Zhong S."/>
            <person name="Hamelin R.C."/>
            <person name="Grigoriev I.V."/>
            <person name="Szabo L.J."/>
            <person name="Martin F."/>
        </authorList>
    </citation>
    <scope>NUCLEOTIDE SEQUENCE [LARGE SCALE GENOMIC DNA]</scope>
    <source>
        <strain evidence="4">98AG31 / pathotype 3-4-7</strain>
    </source>
</reference>
<dbReference type="PANTHER" id="PTHR44144">
    <property type="entry name" value="DNAJ HOMOLOG SUBFAMILY C MEMBER 9"/>
    <property type="match status" value="1"/>
</dbReference>
<dbReference type="PROSITE" id="PS00636">
    <property type="entry name" value="DNAJ_1"/>
    <property type="match status" value="1"/>
</dbReference>
<feature type="compositionally biased region" description="Basic residues" evidence="1">
    <location>
        <begin position="316"/>
        <end position="327"/>
    </location>
</feature>
<name>F4RZQ3_MELLP</name>
<gene>
    <name evidence="3" type="ORF">MELLADRAFT_38800</name>
</gene>
<keyword evidence="4" id="KW-1185">Reference proteome</keyword>
<dbReference type="Pfam" id="PF00226">
    <property type="entry name" value="DnaJ"/>
    <property type="match status" value="1"/>
</dbReference>
<evidence type="ECO:0000313" key="4">
    <source>
        <dbReference type="Proteomes" id="UP000001072"/>
    </source>
</evidence>
<dbReference type="InterPro" id="IPR052594">
    <property type="entry name" value="J_domain-containing_protein"/>
</dbReference>
<sequence>MSELPFDSEDLNLYEILNLEKSATQSEIRTSYKKLALRYHPDKLSPKATDIEKSKSNETFQKIGLAYQILNDSNKRTLYDSSGQINLNSLDDQVNWNDYFKELWKGEVNSKSIEEFTKSYQGSEEEIHDIKEHYRTFEGDFEQILNNTLCSSQSDEKRIIKLIDNLINSQELPKLKQWTKTKTDKKSAQKRKTLAERESKEAELLSKELGLNSKLLGGQDSSEDTLKALILSNSKNRHEQMIQKLESKAKQDDIESQSKRKKSKRKEIIEEEEENQDEIKLPDEDEFLKLQAEILARKNTKKSSDQTTSSTSKKTSNPRKKPKTSKS</sequence>
<dbReference type="GO" id="GO:0031072">
    <property type="term" value="F:heat shock protein binding"/>
    <property type="evidence" value="ECO:0007669"/>
    <property type="project" value="TreeGrafter"/>
</dbReference>
<dbReference type="CDD" id="cd06257">
    <property type="entry name" value="DnaJ"/>
    <property type="match status" value="1"/>
</dbReference>
<dbReference type="Pfam" id="PF23302">
    <property type="entry name" value="HTH_DNAJC9"/>
    <property type="match status" value="1"/>
</dbReference>
<dbReference type="GO" id="GO:0005737">
    <property type="term" value="C:cytoplasm"/>
    <property type="evidence" value="ECO:0007669"/>
    <property type="project" value="TreeGrafter"/>
</dbReference>
<dbReference type="RefSeq" id="XP_007414683.1">
    <property type="nucleotide sequence ID" value="XM_007414621.1"/>
</dbReference>
<dbReference type="VEuPathDB" id="FungiDB:MELLADRAFT_38800"/>
<evidence type="ECO:0000313" key="3">
    <source>
        <dbReference type="EMBL" id="EGG02146.1"/>
    </source>
</evidence>
<dbReference type="SMART" id="SM00271">
    <property type="entry name" value="DnaJ"/>
    <property type="match status" value="1"/>
</dbReference>
<dbReference type="InterPro" id="IPR018253">
    <property type="entry name" value="DnaJ_domain_CS"/>
</dbReference>